<evidence type="ECO:0000256" key="3">
    <source>
        <dbReference type="SAM" id="SignalP"/>
    </source>
</evidence>
<evidence type="ECO:0000313" key="4">
    <source>
        <dbReference type="EMBL" id="CAG9803308.1"/>
    </source>
</evidence>
<gene>
    <name evidence="4" type="ORF">CHIRRI_LOCUS6209</name>
</gene>
<name>A0A9N9RU04_9DIPT</name>
<feature type="region of interest" description="Disordered" evidence="1">
    <location>
        <begin position="614"/>
        <end position="635"/>
    </location>
</feature>
<proteinExistence type="predicted"/>
<evidence type="ECO:0000313" key="5">
    <source>
        <dbReference type="Proteomes" id="UP001153620"/>
    </source>
</evidence>
<feature type="compositionally biased region" description="Low complexity" evidence="1">
    <location>
        <begin position="490"/>
        <end position="500"/>
    </location>
</feature>
<keyword evidence="2" id="KW-1133">Transmembrane helix</keyword>
<reference evidence="4" key="2">
    <citation type="submission" date="2022-10" db="EMBL/GenBank/DDBJ databases">
        <authorList>
            <consortium name="ENA_rothamsted_submissions"/>
            <consortium name="culmorum"/>
            <person name="King R."/>
        </authorList>
    </citation>
    <scope>NUCLEOTIDE SEQUENCE</scope>
</reference>
<dbReference type="EMBL" id="OU895878">
    <property type="protein sequence ID" value="CAG9803308.1"/>
    <property type="molecule type" value="Genomic_DNA"/>
</dbReference>
<protein>
    <submittedName>
        <fullName evidence="4">Uncharacterized protein</fullName>
    </submittedName>
</protein>
<organism evidence="4 5">
    <name type="scientific">Chironomus riparius</name>
    <dbReference type="NCBI Taxonomy" id="315576"/>
    <lineage>
        <taxon>Eukaryota</taxon>
        <taxon>Metazoa</taxon>
        <taxon>Ecdysozoa</taxon>
        <taxon>Arthropoda</taxon>
        <taxon>Hexapoda</taxon>
        <taxon>Insecta</taxon>
        <taxon>Pterygota</taxon>
        <taxon>Neoptera</taxon>
        <taxon>Endopterygota</taxon>
        <taxon>Diptera</taxon>
        <taxon>Nematocera</taxon>
        <taxon>Chironomoidea</taxon>
        <taxon>Chironomidae</taxon>
        <taxon>Chironominae</taxon>
        <taxon>Chironomus</taxon>
    </lineage>
</organism>
<keyword evidence="3" id="KW-0732">Signal</keyword>
<reference evidence="4" key="1">
    <citation type="submission" date="2022-01" db="EMBL/GenBank/DDBJ databases">
        <authorList>
            <person name="King R."/>
        </authorList>
    </citation>
    <scope>NUCLEOTIDE SEQUENCE</scope>
</reference>
<feature type="signal peptide" evidence="3">
    <location>
        <begin position="1"/>
        <end position="20"/>
    </location>
</feature>
<feature type="transmembrane region" description="Helical" evidence="2">
    <location>
        <begin position="389"/>
        <end position="411"/>
    </location>
</feature>
<dbReference type="Proteomes" id="UP001153620">
    <property type="component" value="Chromosome 2"/>
</dbReference>
<evidence type="ECO:0000256" key="2">
    <source>
        <dbReference type="SAM" id="Phobius"/>
    </source>
</evidence>
<keyword evidence="2" id="KW-0812">Transmembrane</keyword>
<evidence type="ECO:0000256" key="1">
    <source>
        <dbReference type="SAM" id="MobiDB-lite"/>
    </source>
</evidence>
<feature type="chain" id="PRO_5040118738" evidence="3">
    <location>
        <begin position="21"/>
        <end position="915"/>
    </location>
</feature>
<dbReference type="AlphaFoldDB" id="A0A9N9RU04"/>
<feature type="region of interest" description="Disordered" evidence="1">
    <location>
        <begin position="463"/>
        <end position="500"/>
    </location>
</feature>
<feature type="compositionally biased region" description="Basic and acidic residues" evidence="1">
    <location>
        <begin position="463"/>
        <end position="476"/>
    </location>
</feature>
<keyword evidence="2" id="KW-0472">Membrane</keyword>
<feature type="compositionally biased region" description="Polar residues" evidence="1">
    <location>
        <begin position="621"/>
        <end position="630"/>
    </location>
</feature>
<accession>A0A9N9RU04</accession>
<sequence>MIFKITQLIFIANLLRSGLLLDFDSTRHYRQSVGYLEENSVQPSEQDVPLQDFFWTGSGDGPNYIKPKDPSSVGTKYPNTVVRTATILATIFIDGNFDEFDPLCVYDCDKKPDGSGIVESFDQIPSTDRRYWLLTVITGLFNKNDFPILEEKLAKLYRIAFLRQQAKHLGITNGNSTIKETVDEHSARKKRSVASKNNKVVKISPTKTLVNGSEPIRTQSFKINKYVYERQMLRMKRQHVSAKRDLPTSPPIHLKVPPPYEIIYRNDDKSKSKKLKAGNNFMRDVSVRIHNITHGDDDSVPSNKIDLSHMSNQTELIYSVTVRGKPVLAITAAEDMELVSTDEVIRIMENNILLKAEPYLKEPLATPLVPPQMRNESGVMETYVNQNPLLIALITLAFILFVLLLLTLLLYGRSKRRLAIEAKRQSATQALVQKINVDDDINTIRSNSLDDVGVENLAFEKEREMKGSDGMQRKEPPILNFPLPPAYRPSSSSSTTSDSSVYYPKRRYNFNSIQDLIEEKGGNADDIYAKLKNSASKLSIRKDSNKVHKHRNRRKYRGDNRVGSLEQINRSEYQSDVDIGYNNDSLKHNEAFNPHVSQYNANKLMADKTFTVIESERKQTTGRGKSTKPSKSAEAVNQELLHQRGATSGDTNSIGSFLSMASIRSFPKCSVPEPLSRVLEPVSVTHLDHSDADYDTIKNYRMMNSQKSLDSDDIDVENERDAQCTQSDGADPGFVGPIVWEMHKKGLDVSTNSLSSPLRDPHVTRNRFEGLLEGAMKLYGSSSYSNCHSLVNQQDDDQLGQMPGVIRSKEARGKSAATIRLTSRTSGLLSRTDFHTTRPKTADHSVNQTQNPITPIHAWTSGSGSALVRPMSAGIYHKPCSTNDDHLKVDRSRAMSASPIIDAIQKELKRISDEK</sequence>
<keyword evidence="5" id="KW-1185">Reference proteome</keyword>
<dbReference type="OrthoDB" id="6624682at2759"/>